<dbReference type="Gene3D" id="3.40.30.10">
    <property type="entry name" value="Glutaredoxin"/>
    <property type="match status" value="1"/>
</dbReference>
<name>A0AAU9IKU9_9CILI</name>
<dbReference type="Proteomes" id="UP001162131">
    <property type="component" value="Unassembled WGS sequence"/>
</dbReference>
<dbReference type="EMBL" id="CAJZBQ010000015">
    <property type="protein sequence ID" value="CAG9316159.1"/>
    <property type="molecule type" value="Genomic_DNA"/>
</dbReference>
<evidence type="ECO:0000313" key="2">
    <source>
        <dbReference type="Proteomes" id="UP001162131"/>
    </source>
</evidence>
<evidence type="ECO:0000313" key="1">
    <source>
        <dbReference type="EMBL" id="CAG9316159.1"/>
    </source>
</evidence>
<sequence length="68" mass="7999">MRWLAIPYEAVEIRTALIQRYRGQGIPSLVLIDLQGNMKKNTCRMDVTNKGPLCLSRLFIEFFYRLVH</sequence>
<reference evidence="1" key="1">
    <citation type="submission" date="2021-09" db="EMBL/GenBank/DDBJ databases">
        <authorList>
            <consortium name="AG Swart"/>
            <person name="Singh M."/>
            <person name="Singh A."/>
            <person name="Seah K."/>
            <person name="Emmerich C."/>
        </authorList>
    </citation>
    <scope>NUCLEOTIDE SEQUENCE</scope>
    <source>
        <strain evidence="1">ATCC30299</strain>
    </source>
</reference>
<organism evidence="1 2">
    <name type="scientific">Blepharisma stoltei</name>
    <dbReference type="NCBI Taxonomy" id="1481888"/>
    <lineage>
        <taxon>Eukaryota</taxon>
        <taxon>Sar</taxon>
        <taxon>Alveolata</taxon>
        <taxon>Ciliophora</taxon>
        <taxon>Postciliodesmatophora</taxon>
        <taxon>Heterotrichea</taxon>
        <taxon>Heterotrichida</taxon>
        <taxon>Blepharismidae</taxon>
        <taxon>Blepharisma</taxon>
    </lineage>
</organism>
<keyword evidence="2" id="KW-1185">Reference proteome</keyword>
<accession>A0AAU9IKU9</accession>
<dbReference type="AlphaFoldDB" id="A0AAU9IKU9"/>
<evidence type="ECO:0008006" key="3">
    <source>
        <dbReference type="Google" id="ProtNLM"/>
    </source>
</evidence>
<proteinExistence type="predicted"/>
<comment type="caution">
    <text evidence="1">The sequence shown here is derived from an EMBL/GenBank/DDBJ whole genome shotgun (WGS) entry which is preliminary data.</text>
</comment>
<gene>
    <name evidence="1" type="ORF">BSTOLATCC_MIC15598</name>
</gene>
<protein>
    <recommendedName>
        <fullName evidence="3">Thioredoxin-like protein</fullName>
    </recommendedName>
</protein>